<dbReference type="OrthoDB" id="3524886at2"/>
<keyword evidence="1" id="KW-0472">Membrane</keyword>
<feature type="transmembrane region" description="Helical" evidence="1">
    <location>
        <begin position="167"/>
        <end position="186"/>
    </location>
</feature>
<keyword evidence="1" id="KW-1133">Transmembrane helix</keyword>
<feature type="transmembrane region" description="Helical" evidence="1">
    <location>
        <begin position="12"/>
        <end position="34"/>
    </location>
</feature>
<proteinExistence type="predicted"/>
<accession>A0A4Q7J0V2</accession>
<name>A0A4Q7J0V2_9PSEU</name>
<dbReference type="RefSeq" id="WP_130478903.1">
    <property type="nucleotide sequence ID" value="NZ_SFCC01000018.1"/>
</dbReference>
<keyword evidence="3" id="KW-1185">Reference proteome</keyword>
<dbReference type="Proteomes" id="UP000292003">
    <property type="component" value="Unassembled WGS sequence"/>
</dbReference>
<comment type="caution">
    <text evidence="2">The sequence shown here is derived from an EMBL/GenBank/DDBJ whole genome shotgun (WGS) entry which is preliminary data.</text>
</comment>
<protein>
    <submittedName>
        <fullName evidence="2">DUF2975 domain-containing protein</fullName>
    </submittedName>
</protein>
<dbReference type="AlphaFoldDB" id="A0A4Q7J0V2"/>
<keyword evidence="1" id="KW-0812">Transmembrane</keyword>
<reference evidence="2 3" key="1">
    <citation type="submission" date="2019-02" db="EMBL/GenBank/DDBJ databases">
        <title>Draft genome sequence of Amycolatopsis sp. 8-3EHSu isolated from roots of Suaeda maritima.</title>
        <authorList>
            <person name="Duangmal K."/>
            <person name="Chantavorakit T."/>
        </authorList>
    </citation>
    <scope>NUCLEOTIDE SEQUENCE [LARGE SCALE GENOMIC DNA]</scope>
    <source>
        <strain evidence="2 3">8-3EHSu</strain>
    </source>
</reference>
<organism evidence="2 3">
    <name type="scientific">Amycolatopsis suaedae</name>
    <dbReference type="NCBI Taxonomy" id="2510978"/>
    <lineage>
        <taxon>Bacteria</taxon>
        <taxon>Bacillati</taxon>
        <taxon>Actinomycetota</taxon>
        <taxon>Actinomycetes</taxon>
        <taxon>Pseudonocardiales</taxon>
        <taxon>Pseudonocardiaceae</taxon>
        <taxon>Amycolatopsis</taxon>
    </lineage>
</organism>
<dbReference type="InterPro" id="IPR021354">
    <property type="entry name" value="DUF2975"/>
</dbReference>
<feature type="transmembrane region" description="Helical" evidence="1">
    <location>
        <begin position="88"/>
        <end position="105"/>
    </location>
</feature>
<sequence length="200" mass="20747">MTWNPLRLLTTMTTVATWLIGVGALAVLIANLLAAGWLPGGGGGPGCVGTGGYHGPLQDGARLTAGGDSVCVDSPGVTQRLADVGDQLPPVLFMFGAVWLALRFLRTAAQDGPYDATIPGKLTTLGWFLLAGGPSAMLLAAVASAALRADLLADAPASGWLGQWWSTMPWWSVVAGLTALLFAHILRIGVRMREDLEGTI</sequence>
<feature type="transmembrane region" description="Helical" evidence="1">
    <location>
        <begin position="125"/>
        <end position="147"/>
    </location>
</feature>
<dbReference type="EMBL" id="SFCC01000018">
    <property type="protein sequence ID" value="RZQ60202.1"/>
    <property type="molecule type" value="Genomic_DNA"/>
</dbReference>
<evidence type="ECO:0000313" key="3">
    <source>
        <dbReference type="Proteomes" id="UP000292003"/>
    </source>
</evidence>
<evidence type="ECO:0000256" key="1">
    <source>
        <dbReference type="SAM" id="Phobius"/>
    </source>
</evidence>
<dbReference type="Pfam" id="PF11188">
    <property type="entry name" value="DUF2975"/>
    <property type="match status" value="1"/>
</dbReference>
<evidence type="ECO:0000313" key="2">
    <source>
        <dbReference type="EMBL" id="RZQ60202.1"/>
    </source>
</evidence>
<gene>
    <name evidence="2" type="ORF">EWH70_29895</name>
</gene>